<proteinExistence type="predicted"/>
<gene>
    <name evidence="3" type="ORF">QIS96_08670</name>
</gene>
<keyword evidence="1" id="KW-0812">Transmembrane</keyword>
<evidence type="ECO:0000256" key="2">
    <source>
        <dbReference type="SAM" id="SignalP"/>
    </source>
</evidence>
<feature type="transmembrane region" description="Helical" evidence="1">
    <location>
        <begin position="169"/>
        <end position="187"/>
    </location>
</feature>
<sequence length="196" mass="19602">MRAISLASAAVVTAGALALTAPAAHATVAGDKDNNITSFGFSVTPSTVAAGGKVTLKVDGCDADAHATSGVFDKVTIRKGRTATAAVDWDAKPGAMYTVTFECKGETGTTDLTISTGGGQHTGGQHTGGQHTGGMNTGGMDTGGRQHNTQRGVKAGIGGAFSDLDFSELALGAALIAGALGSAYYWARRRPNEDGA</sequence>
<feature type="signal peptide" evidence="2">
    <location>
        <begin position="1"/>
        <end position="26"/>
    </location>
</feature>
<keyword evidence="1" id="KW-0472">Membrane</keyword>
<evidence type="ECO:0008006" key="5">
    <source>
        <dbReference type="Google" id="ProtNLM"/>
    </source>
</evidence>
<evidence type="ECO:0000313" key="4">
    <source>
        <dbReference type="Proteomes" id="UP001223978"/>
    </source>
</evidence>
<keyword evidence="4" id="KW-1185">Reference proteome</keyword>
<evidence type="ECO:0000313" key="3">
    <source>
        <dbReference type="EMBL" id="MDI3403895.1"/>
    </source>
</evidence>
<dbReference type="EMBL" id="JASCIQ010000007">
    <property type="protein sequence ID" value="MDI3403895.1"/>
    <property type="molecule type" value="Genomic_DNA"/>
</dbReference>
<dbReference type="Proteomes" id="UP001223978">
    <property type="component" value="Unassembled WGS sequence"/>
</dbReference>
<protein>
    <recommendedName>
        <fullName evidence="5">Lipoprotein</fullName>
    </recommendedName>
</protein>
<comment type="caution">
    <text evidence="3">The sequence shown here is derived from an EMBL/GenBank/DDBJ whole genome shotgun (WGS) entry which is preliminary data.</text>
</comment>
<dbReference type="RefSeq" id="WP_282541849.1">
    <property type="nucleotide sequence ID" value="NZ_JASCIQ010000007.1"/>
</dbReference>
<evidence type="ECO:0000256" key="1">
    <source>
        <dbReference type="SAM" id="Phobius"/>
    </source>
</evidence>
<keyword evidence="2" id="KW-0732">Signal</keyword>
<accession>A0ABT6S721</accession>
<keyword evidence="1" id="KW-1133">Transmembrane helix</keyword>
<name>A0ABT6S721_9ACTN</name>
<organism evidence="3 4">
    <name type="scientific">Streptomyces cavernicola</name>
    <dbReference type="NCBI Taxonomy" id="3043613"/>
    <lineage>
        <taxon>Bacteria</taxon>
        <taxon>Bacillati</taxon>
        <taxon>Actinomycetota</taxon>
        <taxon>Actinomycetes</taxon>
        <taxon>Kitasatosporales</taxon>
        <taxon>Streptomycetaceae</taxon>
        <taxon>Streptomyces</taxon>
    </lineage>
</organism>
<reference evidence="3 4" key="1">
    <citation type="submission" date="2023-05" db="EMBL/GenBank/DDBJ databases">
        <title>Draft genome sequence of Streptomyces sp. B-S-A6 isolated from a cave soil in Thailand.</title>
        <authorList>
            <person name="Chamroensaksri N."/>
            <person name="Muangham S."/>
        </authorList>
    </citation>
    <scope>NUCLEOTIDE SEQUENCE [LARGE SCALE GENOMIC DNA]</scope>
    <source>
        <strain evidence="3 4">B-S-A6</strain>
    </source>
</reference>
<feature type="chain" id="PRO_5045372285" description="Lipoprotein" evidence="2">
    <location>
        <begin position="27"/>
        <end position="196"/>
    </location>
</feature>